<dbReference type="Proteomes" id="UP000827092">
    <property type="component" value="Unassembled WGS sequence"/>
</dbReference>
<dbReference type="PANTHER" id="PTHR44472">
    <property type="entry name" value="DDB1- AND CUL4-ASSOCIATED FACTOR 4-RELATED"/>
    <property type="match status" value="1"/>
</dbReference>
<evidence type="ECO:0000256" key="2">
    <source>
        <dbReference type="ARBA" id="ARBA00022737"/>
    </source>
</evidence>
<dbReference type="InterPro" id="IPR052254">
    <property type="entry name" value="CUL4-DDB1_E3_ligase_receptor"/>
</dbReference>
<dbReference type="AlphaFoldDB" id="A0AAV6VBW7"/>
<evidence type="ECO:0000256" key="1">
    <source>
        <dbReference type="ARBA" id="ARBA00022574"/>
    </source>
</evidence>
<evidence type="ECO:0000313" key="4">
    <source>
        <dbReference type="Proteomes" id="UP000827092"/>
    </source>
</evidence>
<evidence type="ECO:0008006" key="5">
    <source>
        <dbReference type="Google" id="ProtNLM"/>
    </source>
</evidence>
<evidence type="ECO:0000313" key="3">
    <source>
        <dbReference type="EMBL" id="KAG8193987.1"/>
    </source>
</evidence>
<keyword evidence="4" id="KW-1185">Reference proteome</keyword>
<dbReference type="InterPro" id="IPR036322">
    <property type="entry name" value="WD40_repeat_dom_sf"/>
</dbReference>
<dbReference type="GO" id="GO:0080008">
    <property type="term" value="C:Cul4-RING E3 ubiquitin ligase complex"/>
    <property type="evidence" value="ECO:0007669"/>
    <property type="project" value="TreeGrafter"/>
</dbReference>
<comment type="caution">
    <text evidence="3">The sequence shown here is derived from an EMBL/GenBank/DDBJ whole genome shotgun (WGS) entry which is preliminary data.</text>
</comment>
<dbReference type="EMBL" id="JAFNEN010000112">
    <property type="protein sequence ID" value="KAG8193987.1"/>
    <property type="molecule type" value="Genomic_DNA"/>
</dbReference>
<keyword evidence="2" id="KW-0677">Repeat</keyword>
<dbReference type="Gene3D" id="2.130.10.10">
    <property type="entry name" value="YVTN repeat-like/Quinoprotein amine dehydrogenase"/>
    <property type="match status" value="1"/>
</dbReference>
<dbReference type="PANTHER" id="PTHR44472:SF1">
    <property type="entry name" value="DDB1 AND CUL4 ASSOCIATED FACTOR 4"/>
    <property type="match status" value="1"/>
</dbReference>
<accession>A0AAV6VBW7</accession>
<dbReference type="InterPro" id="IPR015943">
    <property type="entry name" value="WD40/YVTN_repeat-like_dom_sf"/>
</dbReference>
<gene>
    <name evidence="3" type="ORF">JTE90_013681</name>
</gene>
<protein>
    <recommendedName>
        <fullName evidence="5">DDB1-and CUL4-associated factor 4</fullName>
    </recommendedName>
</protein>
<sequence length="445" mass="51514">MDPDDDDYLRFQTRQWSLHGSESRDFVIHARSPYEKKREDAVRANKKSLQLNIQSGSVTQTTKFSLPKCLAFRETGVTNQRNFQSELLRLKLRQVRLVSSCQVDFADYVSCYYVKGYKRKLIGAWTYHEYSATMLKAVTFDYTKPDPKSKEVKSSISDVVCKDIISLPSYRVFDLCGLSYLDKDYALYVANSYSRNKNVAHISPLSQIGEYGDQQDDMVRRFEHQEILWSCSWNSYRQRFAIGADRCFYLHDYESFSKKVDLPRGQPYSLDFNGNGNMLYCGLHSGDLFCFDLRAETNKPTLTVPLCKNISYIKLLSDEQTVVVSGFNGVLLNVDLRTRKSVFQYPNHYSLYKKLTFNLNESLNVLCAPGEDNITRLWSINDGKLLHNLPLPNRDYCGQINTFFEAEGRKMYVHILLGETIHTFEVLEESVQDQKVLMIDSQPIF</sequence>
<reference evidence="3 4" key="1">
    <citation type="journal article" date="2022" name="Nat. Ecol. Evol.">
        <title>A masculinizing supergene underlies an exaggerated male reproductive morph in a spider.</title>
        <authorList>
            <person name="Hendrickx F."/>
            <person name="De Corte Z."/>
            <person name="Sonet G."/>
            <person name="Van Belleghem S.M."/>
            <person name="Kostlbacher S."/>
            <person name="Vangestel C."/>
        </authorList>
    </citation>
    <scope>NUCLEOTIDE SEQUENCE [LARGE SCALE GENOMIC DNA]</scope>
    <source>
        <strain evidence="3">W744_W776</strain>
    </source>
</reference>
<proteinExistence type="predicted"/>
<dbReference type="Pfam" id="PF23761">
    <property type="entry name" value="Beta-prop_DCAF4"/>
    <property type="match status" value="1"/>
</dbReference>
<dbReference type="SUPFAM" id="SSF50978">
    <property type="entry name" value="WD40 repeat-like"/>
    <property type="match status" value="1"/>
</dbReference>
<organism evidence="3 4">
    <name type="scientific">Oedothorax gibbosus</name>
    <dbReference type="NCBI Taxonomy" id="931172"/>
    <lineage>
        <taxon>Eukaryota</taxon>
        <taxon>Metazoa</taxon>
        <taxon>Ecdysozoa</taxon>
        <taxon>Arthropoda</taxon>
        <taxon>Chelicerata</taxon>
        <taxon>Arachnida</taxon>
        <taxon>Araneae</taxon>
        <taxon>Araneomorphae</taxon>
        <taxon>Entelegynae</taxon>
        <taxon>Araneoidea</taxon>
        <taxon>Linyphiidae</taxon>
        <taxon>Erigoninae</taxon>
        <taxon>Oedothorax</taxon>
    </lineage>
</organism>
<keyword evidence="1" id="KW-0853">WD repeat</keyword>
<name>A0AAV6VBW7_9ARAC</name>